<proteinExistence type="predicted"/>
<dbReference type="CDD" id="cd00093">
    <property type="entry name" value="HTH_XRE"/>
    <property type="match status" value="1"/>
</dbReference>
<dbReference type="InterPro" id="IPR050807">
    <property type="entry name" value="TransReg_Diox_bact_type"/>
</dbReference>
<accession>A0A7X0AXV9</accession>
<dbReference type="AlphaFoldDB" id="A0A7X0AXV9"/>
<dbReference type="GO" id="GO:0003677">
    <property type="term" value="F:DNA binding"/>
    <property type="evidence" value="ECO:0007669"/>
    <property type="project" value="UniProtKB-KW"/>
</dbReference>
<dbReference type="Proteomes" id="UP000539175">
    <property type="component" value="Unassembled WGS sequence"/>
</dbReference>
<dbReference type="InterPro" id="IPR014710">
    <property type="entry name" value="RmlC-like_jellyroll"/>
</dbReference>
<feature type="compositionally biased region" description="Basic and acidic residues" evidence="2">
    <location>
        <begin position="196"/>
        <end position="207"/>
    </location>
</feature>
<sequence length="227" mass="25285">MAKPGAMLKALRQQKGWKLSDVAEKTGFPVSTLSKIENDKVALTYDKIARISKGMNVDIGVFFAEETPPPTVTLTTGRRSIVRKGEGRVIETDNYVYRFVATDLLSKRFVPIFGESHARSMEEFGEMIRHTGEEYTYVIEGTLELHTDLYAPVRLEAGDSIYFDSGMGHAYIDVGDTPCRTLTICSGEESLLMTAHQKEAGSSRETVETPPPPPTVNRARKRRPPQD</sequence>
<dbReference type="GO" id="GO:0005829">
    <property type="term" value="C:cytosol"/>
    <property type="evidence" value="ECO:0007669"/>
    <property type="project" value="TreeGrafter"/>
</dbReference>
<dbReference type="SUPFAM" id="SSF47413">
    <property type="entry name" value="lambda repressor-like DNA-binding domains"/>
    <property type="match status" value="1"/>
</dbReference>
<dbReference type="SUPFAM" id="SSF51182">
    <property type="entry name" value="RmlC-like cupins"/>
    <property type="match status" value="1"/>
</dbReference>
<reference evidence="4 5" key="1">
    <citation type="submission" date="2020-08" db="EMBL/GenBank/DDBJ databases">
        <title>Genomic Encyclopedia of Type Strains, Phase IV (KMG-IV): sequencing the most valuable type-strain genomes for metagenomic binning, comparative biology and taxonomic classification.</title>
        <authorList>
            <person name="Goeker M."/>
        </authorList>
    </citation>
    <scope>NUCLEOTIDE SEQUENCE [LARGE SCALE GENOMIC DNA]</scope>
    <source>
        <strain evidence="4 5">DSM 22198</strain>
    </source>
</reference>
<organism evidence="4 5">
    <name type="scientific">Nitrospirillum iridis</name>
    <dbReference type="NCBI Taxonomy" id="765888"/>
    <lineage>
        <taxon>Bacteria</taxon>
        <taxon>Pseudomonadati</taxon>
        <taxon>Pseudomonadota</taxon>
        <taxon>Alphaproteobacteria</taxon>
        <taxon>Rhodospirillales</taxon>
        <taxon>Azospirillaceae</taxon>
        <taxon>Nitrospirillum</taxon>
    </lineage>
</organism>
<dbReference type="InterPro" id="IPR001387">
    <property type="entry name" value="Cro/C1-type_HTH"/>
</dbReference>
<dbReference type="Gene3D" id="1.10.260.40">
    <property type="entry name" value="lambda repressor-like DNA-binding domains"/>
    <property type="match status" value="1"/>
</dbReference>
<keyword evidence="5" id="KW-1185">Reference proteome</keyword>
<dbReference type="EMBL" id="JACIIZ010000006">
    <property type="protein sequence ID" value="MBB6252142.1"/>
    <property type="molecule type" value="Genomic_DNA"/>
</dbReference>
<dbReference type="PROSITE" id="PS50943">
    <property type="entry name" value="HTH_CROC1"/>
    <property type="match status" value="1"/>
</dbReference>
<feature type="compositionally biased region" description="Basic residues" evidence="2">
    <location>
        <begin position="218"/>
        <end position="227"/>
    </location>
</feature>
<dbReference type="PANTHER" id="PTHR46797">
    <property type="entry name" value="HTH-TYPE TRANSCRIPTIONAL REGULATOR"/>
    <property type="match status" value="1"/>
</dbReference>
<evidence type="ECO:0000313" key="5">
    <source>
        <dbReference type="Proteomes" id="UP000539175"/>
    </source>
</evidence>
<keyword evidence="1" id="KW-0238">DNA-binding</keyword>
<protein>
    <submittedName>
        <fullName evidence="4">Transcriptional regulator with XRE-family HTH domain</fullName>
    </submittedName>
</protein>
<dbReference type="SMART" id="SM00530">
    <property type="entry name" value="HTH_XRE"/>
    <property type="match status" value="1"/>
</dbReference>
<name>A0A7X0AXV9_9PROT</name>
<gene>
    <name evidence="4" type="ORF">FHS74_002702</name>
</gene>
<evidence type="ECO:0000256" key="1">
    <source>
        <dbReference type="ARBA" id="ARBA00023125"/>
    </source>
</evidence>
<comment type="caution">
    <text evidence="4">The sequence shown here is derived from an EMBL/GenBank/DDBJ whole genome shotgun (WGS) entry which is preliminary data.</text>
</comment>
<feature type="domain" description="HTH cro/C1-type" evidence="3">
    <location>
        <begin position="8"/>
        <end position="62"/>
    </location>
</feature>
<evidence type="ECO:0000256" key="2">
    <source>
        <dbReference type="SAM" id="MobiDB-lite"/>
    </source>
</evidence>
<dbReference type="InterPro" id="IPR011051">
    <property type="entry name" value="RmlC_Cupin_sf"/>
</dbReference>
<dbReference type="Gene3D" id="2.60.120.10">
    <property type="entry name" value="Jelly Rolls"/>
    <property type="match status" value="1"/>
</dbReference>
<dbReference type="CDD" id="cd02209">
    <property type="entry name" value="cupin_XRE_C"/>
    <property type="match status" value="1"/>
</dbReference>
<dbReference type="InterPro" id="IPR010982">
    <property type="entry name" value="Lambda_DNA-bd_dom_sf"/>
</dbReference>
<dbReference type="InterPro" id="IPR013096">
    <property type="entry name" value="Cupin_2"/>
</dbReference>
<evidence type="ECO:0000259" key="3">
    <source>
        <dbReference type="PROSITE" id="PS50943"/>
    </source>
</evidence>
<dbReference type="PANTHER" id="PTHR46797:SF20">
    <property type="entry name" value="BLR4304 PROTEIN"/>
    <property type="match status" value="1"/>
</dbReference>
<evidence type="ECO:0000313" key="4">
    <source>
        <dbReference type="EMBL" id="MBB6252142.1"/>
    </source>
</evidence>
<dbReference type="Pfam" id="PF01381">
    <property type="entry name" value="HTH_3"/>
    <property type="match status" value="1"/>
</dbReference>
<dbReference type="GO" id="GO:0003700">
    <property type="term" value="F:DNA-binding transcription factor activity"/>
    <property type="evidence" value="ECO:0007669"/>
    <property type="project" value="TreeGrafter"/>
</dbReference>
<dbReference type="RefSeq" id="WP_211106271.1">
    <property type="nucleotide sequence ID" value="NZ_JACIIZ010000006.1"/>
</dbReference>
<feature type="region of interest" description="Disordered" evidence="2">
    <location>
        <begin position="196"/>
        <end position="227"/>
    </location>
</feature>
<dbReference type="Pfam" id="PF07883">
    <property type="entry name" value="Cupin_2"/>
    <property type="match status" value="1"/>
</dbReference>